<dbReference type="Proteomes" id="UP000823674">
    <property type="component" value="Chromosome A05"/>
</dbReference>
<proteinExistence type="predicted"/>
<feature type="compositionally biased region" description="Polar residues" evidence="1">
    <location>
        <begin position="406"/>
        <end position="415"/>
    </location>
</feature>
<keyword evidence="3" id="KW-1185">Reference proteome</keyword>
<evidence type="ECO:0000313" key="2">
    <source>
        <dbReference type="EMBL" id="KAG5398167.1"/>
    </source>
</evidence>
<name>A0ABQ7MHG2_BRACM</name>
<comment type="caution">
    <text evidence="2">The sequence shown here is derived from an EMBL/GenBank/DDBJ whole genome shotgun (WGS) entry which is preliminary data.</text>
</comment>
<organism evidence="2 3">
    <name type="scientific">Brassica rapa subsp. trilocularis</name>
    <dbReference type="NCBI Taxonomy" id="1813537"/>
    <lineage>
        <taxon>Eukaryota</taxon>
        <taxon>Viridiplantae</taxon>
        <taxon>Streptophyta</taxon>
        <taxon>Embryophyta</taxon>
        <taxon>Tracheophyta</taxon>
        <taxon>Spermatophyta</taxon>
        <taxon>Magnoliopsida</taxon>
        <taxon>eudicotyledons</taxon>
        <taxon>Gunneridae</taxon>
        <taxon>Pentapetalae</taxon>
        <taxon>rosids</taxon>
        <taxon>malvids</taxon>
        <taxon>Brassicales</taxon>
        <taxon>Brassicaceae</taxon>
        <taxon>Brassiceae</taxon>
        <taxon>Brassica</taxon>
    </lineage>
</organism>
<dbReference type="EMBL" id="JADBGQ010000005">
    <property type="protein sequence ID" value="KAG5398167.1"/>
    <property type="molecule type" value="Genomic_DNA"/>
</dbReference>
<feature type="region of interest" description="Disordered" evidence="1">
    <location>
        <begin position="374"/>
        <end position="415"/>
    </location>
</feature>
<evidence type="ECO:0000256" key="1">
    <source>
        <dbReference type="SAM" id="MobiDB-lite"/>
    </source>
</evidence>
<gene>
    <name evidence="2" type="primary">A05p027200.1_BraROA</name>
    <name evidence="2" type="ORF">IGI04_019981</name>
</gene>
<accession>A0ABQ7MHG2</accession>
<feature type="region of interest" description="Disordered" evidence="1">
    <location>
        <begin position="1009"/>
        <end position="1031"/>
    </location>
</feature>
<feature type="compositionally biased region" description="Basic and acidic residues" evidence="1">
    <location>
        <begin position="374"/>
        <end position="388"/>
    </location>
</feature>
<reference evidence="2 3" key="1">
    <citation type="submission" date="2021-03" db="EMBL/GenBank/DDBJ databases">
        <authorList>
            <person name="King G.J."/>
            <person name="Bancroft I."/>
            <person name="Baten A."/>
            <person name="Bloomfield J."/>
            <person name="Borpatragohain P."/>
            <person name="He Z."/>
            <person name="Irish N."/>
            <person name="Irwin J."/>
            <person name="Liu K."/>
            <person name="Mauleon R.P."/>
            <person name="Moore J."/>
            <person name="Morris R."/>
            <person name="Ostergaard L."/>
            <person name="Wang B."/>
            <person name="Wells R."/>
        </authorList>
    </citation>
    <scope>NUCLEOTIDE SEQUENCE [LARGE SCALE GENOMIC DNA]</scope>
    <source>
        <strain evidence="2">R-o-18</strain>
        <tissue evidence="2">Leaf</tissue>
    </source>
</reference>
<evidence type="ECO:0000313" key="3">
    <source>
        <dbReference type="Proteomes" id="UP000823674"/>
    </source>
</evidence>
<protein>
    <submittedName>
        <fullName evidence="2">Uncharacterized protein</fullName>
    </submittedName>
</protein>
<sequence length="1521" mass="172710">MNFTIQRFLSPSICEYATLEEDSSPKKKRPEPKPIIGVKRSLLAFQKAQDLEKWSRKLEDMINFPKPAKPALHLPYLEDPGFTSNQPQEWQPGDLLSHSEALYNIIGSTMPHWIRRIPIKPKDQAGLHQLAKPTSFKESLQPIQLGSTQGYLWEPGDTLDHSEDIQDVLSWTSTQEIRRISLPINLPYLATSTLNALEKFLQIFAQDQRPYSLLLRPRSISGRLEDHGHVQKLSRYKSSQVSLLEGSKSSLTAIFHGVIKAFAPKTLTAPKHLDLSRLLSIESCGVLNPPSFHSNSFITCIPSYRPSDHLFGRPIQASIIHLAHPESGPFYPCIIHLEAMEEERHGQNLRATLSQQSAALQQLQIKIAQLEKRNQAQGQRPHEGERRFGNVPGAVYVEPKPPDPSRINQTPTSKTHNPYVVNSRFDYNSFADKVELFKFSGKRGYLRWERNLDEWFHYNNILRKERLAYAIDQLKDDAFKWWVQEEDDRWFYKEPAIKTWRALKEVMRDRFSPDYTRSEIQELYPRRYPTHGSKEARKIVEQEVQRVLPKEANFQPNQGHAIVHCLEQESDIPKVRKMSTSVGQNTLIRSKDKPEQVIVQVKAKVSPIHDKSFHKSSTTCMMHLSLSKSVITGLKEPMYIEEEAPGTNLPMDQKEAQSTKQSKLLNKPKPVIRVSNQGKCLTPPLDTGLNIYILGTGIPDESHMLTGVPSAEPDHELNQNPHHKWKPKSEQCTVQVPKSEVKFTLNQNVFIDSMTRLMNLSCPRKSEIGTGKQGYYKANKEQEVLTATFDIKVNCSMFSSVYKSLYFGIIHLYLPRCFDPGISQEEHKNRAELSQEDGYTNQGKHLQERQPSNQICPKKNIILHHADAPKVNSTITNSVHEIPVSDIIHMVFVQNVEKFSGCKEESFKEIPPDNLLLLGGSNPKMVRTEPARSMKDHPLKKRSNAKVHSRGVILSYLLKEEPPDEQSIPKPKQYQGKTLESQKSMKADLLYLGAVYTVSRSKPFQGGGNFSASNSAAEPEVDPTPYSTSQGANQDIRALKMPYLTNREGLNHEDIIYGFYTQEGVQANWNLPKIFTEQEVMNFTIQRFLSPSICEYATLEEDSSPKKKRPEPKPIIGVKRSLLAFQKAQDLEKWSRKLEDMINFPKPAKPALHLPYLEDPGFTSNQPQEWQPGDLLSHSEALYNIIGSTMPHWIRRIPIKPKDQAGLHQLAKPTSFKKSLQPIQLGSTQCYLWEPGDTLDHSEDIQDVLSWTSTQEIRRISLPINLPYLATSTLNALEKFLQIFAQDQRPYSLLLRPRSISGRLEDHGHVQKLSRYKSSQVSLLEGSKSSLTAIFHGVIKAFAPKTLSSTAPKHLDLSRLLSIEYCGVLNPPSYHSNSFAKLERDIKCYTTSSLIPSYLSLFILFYHIRNHISFVFAFVFRFITCIPSYRPSDHLFGRPIQASIIHLAHPESQPATTSVLICVLMDSHGPDGQPKTATDVLSLLADTHGRPACTEQKAHVSQNHPNSQREGPACLVQGPKC</sequence>